<sequence length="287" mass="30756">MARLPSILVGIAAYLILPSSISRARFLSDPERASLLALRHAETGHGSQREDDDEKFHWADVKSGARDWQIWAFALSNFAQDVLLYGHATFLPTIIRGLGRWSAVESQALTAPVYAVAIGVYLFVARCSDRSGPKRGPFVCGFGLAVAGGYAMLLANRGAALSYAGCCVAAAGQYVQGTLSVAWLAGNKPRYGKRAFATGVQISIGNSAGIVAPFLYPNKDAPTYRTGYAVAIAAAFVSLSVSALLSCYYARVNRARARGEEDWKVEGKTEAEIAEMGDGSPRYVYVI</sequence>
<dbReference type="FunFam" id="1.20.1250.20:FF:000013">
    <property type="entry name" value="MFS general substrate transporter"/>
    <property type="match status" value="1"/>
</dbReference>
<keyword evidence="5 6" id="KW-0472">Membrane</keyword>
<evidence type="ECO:0000256" key="4">
    <source>
        <dbReference type="ARBA" id="ARBA00022989"/>
    </source>
</evidence>
<dbReference type="AlphaFoldDB" id="A0AAN9V2L9"/>
<dbReference type="Gene3D" id="1.20.1250.20">
    <property type="entry name" value="MFS general substrate transporter like domains"/>
    <property type="match status" value="1"/>
</dbReference>
<proteinExistence type="predicted"/>
<reference evidence="7 8" key="1">
    <citation type="submission" date="2024-02" db="EMBL/GenBank/DDBJ databases">
        <title>De novo assembly and annotation of 12 fungi associated with fruit tree decline syndrome in Ontario, Canada.</title>
        <authorList>
            <person name="Sulman M."/>
            <person name="Ellouze W."/>
            <person name="Ilyukhin E."/>
        </authorList>
    </citation>
    <scope>NUCLEOTIDE SEQUENCE [LARGE SCALE GENOMIC DNA]</scope>
    <source>
        <strain evidence="7 8">M11/M66-122</strain>
    </source>
</reference>
<keyword evidence="3 6" id="KW-0812">Transmembrane</keyword>
<feature type="transmembrane region" description="Helical" evidence="6">
    <location>
        <begin position="161"/>
        <end position="184"/>
    </location>
</feature>
<evidence type="ECO:0000256" key="2">
    <source>
        <dbReference type="ARBA" id="ARBA00022448"/>
    </source>
</evidence>
<dbReference type="EMBL" id="JAKJXP020000029">
    <property type="protein sequence ID" value="KAK7753359.1"/>
    <property type="molecule type" value="Genomic_DNA"/>
</dbReference>
<organism evidence="7 8">
    <name type="scientific">Diatrype stigma</name>
    <dbReference type="NCBI Taxonomy" id="117547"/>
    <lineage>
        <taxon>Eukaryota</taxon>
        <taxon>Fungi</taxon>
        <taxon>Dikarya</taxon>
        <taxon>Ascomycota</taxon>
        <taxon>Pezizomycotina</taxon>
        <taxon>Sordariomycetes</taxon>
        <taxon>Xylariomycetidae</taxon>
        <taxon>Xylariales</taxon>
        <taxon>Diatrypaceae</taxon>
        <taxon>Diatrype</taxon>
    </lineage>
</organism>
<feature type="transmembrane region" description="Helical" evidence="6">
    <location>
        <begin position="196"/>
        <end position="216"/>
    </location>
</feature>
<dbReference type="PANTHER" id="PTHR43791:SF91">
    <property type="entry name" value="MAJOR FACILITATOR SUPERFAMILY (MFS) PROFILE DOMAIN-CONTAINING PROTEIN-RELATED"/>
    <property type="match status" value="1"/>
</dbReference>
<name>A0AAN9V2L9_9PEZI</name>
<evidence type="ECO:0000313" key="7">
    <source>
        <dbReference type="EMBL" id="KAK7753359.1"/>
    </source>
</evidence>
<comment type="caution">
    <text evidence="7">The sequence shown here is derived from an EMBL/GenBank/DDBJ whole genome shotgun (WGS) entry which is preliminary data.</text>
</comment>
<dbReference type="PANTHER" id="PTHR43791">
    <property type="entry name" value="PERMEASE-RELATED"/>
    <property type="match status" value="1"/>
</dbReference>
<evidence type="ECO:0000256" key="3">
    <source>
        <dbReference type="ARBA" id="ARBA00022692"/>
    </source>
</evidence>
<evidence type="ECO:0000256" key="5">
    <source>
        <dbReference type="ARBA" id="ARBA00023136"/>
    </source>
</evidence>
<evidence type="ECO:0000256" key="6">
    <source>
        <dbReference type="SAM" id="Phobius"/>
    </source>
</evidence>
<dbReference type="Proteomes" id="UP001320420">
    <property type="component" value="Unassembled WGS sequence"/>
</dbReference>
<dbReference type="GO" id="GO:0022857">
    <property type="term" value="F:transmembrane transporter activity"/>
    <property type="evidence" value="ECO:0007669"/>
    <property type="project" value="InterPro"/>
</dbReference>
<evidence type="ECO:0000256" key="1">
    <source>
        <dbReference type="ARBA" id="ARBA00004141"/>
    </source>
</evidence>
<protein>
    <submittedName>
        <fullName evidence="7">Uncharacterized protein</fullName>
    </submittedName>
</protein>
<dbReference type="InterPro" id="IPR036259">
    <property type="entry name" value="MFS_trans_sf"/>
</dbReference>
<keyword evidence="2" id="KW-0813">Transport</keyword>
<evidence type="ECO:0000313" key="8">
    <source>
        <dbReference type="Proteomes" id="UP001320420"/>
    </source>
</evidence>
<dbReference type="Pfam" id="PF07690">
    <property type="entry name" value="MFS_1"/>
    <property type="match status" value="1"/>
</dbReference>
<accession>A0AAN9V2L9</accession>
<dbReference type="InterPro" id="IPR011701">
    <property type="entry name" value="MFS"/>
</dbReference>
<dbReference type="SUPFAM" id="SSF103473">
    <property type="entry name" value="MFS general substrate transporter"/>
    <property type="match status" value="1"/>
</dbReference>
<comment type="subcellular location">
    <subcellularLocation>
        <location evidence="1">Membrane</location>
        <topology evidence="1">Multi-pass membrane protein</topology>
    </subcellularLocation>
</comment>
<keyword evidence="4 6" id="KW-1133">Transmembrane helix</keyword>
<feature type="transmembrane region" description="Helical" evidence="6">
    <location>
        <begin position="106"/>
        <end position="124"/>
    </location>
</feature>
<feature type="transmembrane region" description="Helical" evidence="6">
    <location>
        <begin position="228"/>
        <end position="250"/>
    </location>
</feature>
<feature type="transmembrane region" description="Helical" evidence="6">
    <location>
        <begin position="136"/>
        <end position="155"/>
    </location>
</feature>
<keyword evidence="8" id="KW-1185">Reference proteome</keyword>
<dbReference type="GO" id="GO:0016020">
    <property type="term" value="C:membrane"/>
    <property type="evidence" value="ECO:0007669"/>
    <property type="project" value="UniProtKB-SubCell"/>
</dbReference>
<gene>
    <name evidence="7" type="ORF">SLS62_004649</name>
</gene>